<sequence length="409" mass="44963">MKTYLPLISAAMLLSALACTKEPESGKSETVFTVTVNMPISVDNPQLTALSVTFSNTVTGSEDTATDFAAAGEGSYTVSATLEDGTYNVDLSGEITYELEGMSRTAIVNASRSNITVSEASAGITIETTVSTLKSDNFVIEEIFFTGTLKPDGAQYYGDQYFKITNNSDKTLYADGLIIMQSAFMTVDKYDYTPDIMSTHFSINSGIVLPGSGSEYPVEPGESIIFADTAIDHTEYNSNSMDLSAATFEYYNDLDDEDVDNPEVPNVTTLFADDYWTIHNRGFYAYAIGRLGEGISAEQFATDYMYTAEYEMVVPDFGTFPMSDDVWKFPNEWVIDVVNLSIEETFAWTVTSPVLDSGWTYCGKIDGDETRYGKSVRRIEAGEMDGRIVYKDTNNSTVDFTPEAIPSLM</sequence>
<evidence type="ECO:0000313" key="3">
    <source>
        <dbReference type="Proteomes" id="UP000725002"/>
    </source>
</evidence>
<reference evidence="2" key="1">
    <citation type="submission" date="2020-10" db="EMBL/GenBank/DDBJ databases">
        <authorList>
            <person name="Gilroy R."/>
        </authorList>
    </citation>
    <scope>NUCLEOTIDE SEQUENCE</scope>
    <source>
        <strain evidence="2">G3-8215</strain>
    </source>
</reference>
<dbReference type="AlphaFoldDB" id="A0A940IHZ6"/>
<organism evidence="2 3">
    <name type="scientific">Candidatus Cryptobacteroides avicola</name>
    <dbReference type="NCBI Taxonomy" id="2840757"/>
    <lineage>
        <taxon>Bacteria</taxon>
        <taxon>Pseudomonadati</taxon>
        <taxon>Bacteroidota</taxon>
        <taxon>Bacteroidia</taxon>
        <taxon>Bacteroidales</taxon>
        <taxon>Candidatus Cryptobacteroides</taxon>
    </lineage>
</organism>
<dbReference type="PROSITE" id="PS51257">
    <property type="entry name" value="PROKAR_LIPOPROTEIN"/>
    <property type="match status" value="1"/>
</dbReference>
<dbReference type="Proteomes" id="UP000725002">
    <property type="component" value="Unassembled WGS sequence"/>
</dbReference>
<gene>
    <name evidence="2" type="ORF">IAB75_03700</name>
</gene>
<evidence type="ECO:0000313" key="2">
    <source>
        <dbReference type="EMBL" id="MBO8483203.1"/>
    </source>
</evidence>
<feature type="signal peptide" evidence="1">
    <location>
        <begin position="1"/>
        <end position="18"/>
    </location>
</feature>
<comment type="caution">
    <text evidence="2">The sequence shown here is derived from an EMBL/GenBank/DDBJ whole genome shotgun (WGS) entry which is preliminary data.</text>
</comment>
<reference evidence="2" key="2">
    <citation type="journal article" date="2021" name="PeerJ">
        <title>Extensive microbial diversity within the chicken gut microbiome revealed by metagenomics and culture.</title>
        <authorList>
            <person name="Gilroy R."/>
            <person name="Ravi A."/>
            <person name="Getino M."/>
            <person name="Pursley I."/>
            <person name="Horton D.L."/>
            <person name="Alikhan N.F."/>
            <person name="Baker D."/>
            <person name="Gharbi K."/>
            <person name="Hall N."/>
            <person name="Watson M."/>
            <person name="Adriaenssens E.M."/>
            <person name="Foster-Nyarko E."/>
            <person name="Jarju S."/>
            <person name="Secka A."/>
            <person name="Antonio M."/>
            <person name="Oren A."/>
            <person name="Chaudhuri R.R."/>
            <person name="La Ragione R."/>
            <person name="Hildebrand F."/>
            <person name="Pallen M.J."/>
        </authorList>
    </citation>
    <scope>NUCLEOTIDE SEQUENCE</scope>
    <source>
        <strain evidence="2">G3-8215</strain>
    </source>
</reference>
<name>A0A940IHZ6_9BACT</name>
<protein>
    <submittedName>
        <fullName evidence="2">DUF4876 domain-containing protein</fullName>
    </submittedName>
</protein>
<dbReference type="Pfam" id="PF16215">
    <property type="entry name" value="DUF4876"/>
    <property type="match status" value="1"/>
</dbReference>
<evidence type="ECO:0000256" key="1">
    <source>
        <dbReference type="SAM" id="SignalP"/>
    </source>
</evidence>
<dbReference type="InterPro" id="IPR032627">
    <property type="entry name" value="DUF4876"/>
</dbReference>
<proteinExistence type="predicted"/>
<feature type="chain" id="PRO_5037875753" evidence="1">
    <location>
        <begin position="19"/>
        <end position="409"/>
    </location>
</feature>
<dbReference type="EMBL" id="JADILV010000024">
    <property type="protein sequence ID" value="MBO8483203.1"/>
    <property type="molecule type" value="Genomic_DNA"/>
</dbReference>
<accession>A0A940IHZ6</accession>
<keyword evidence="1" id="KW-0732">Signal</keyword>